<evidence type="ECO:0000259" key="1">
    <source>
        <dbReference type="Pfam" id="PF00501"/>
    </source>
</evidence>
<dbReference type="Pfam" id="PF00501">
    <property type="entry name" value="AMP-binding"/>
    <property type="match status" value="1"/>
</dbReference>
<dbReference type="Gene3D" id="3.30.300.30">
    <property type="match status" value="1"/>
</dbReference>
<sequence>MTGPGLADLWHALVDELGDRVAVSCGEDVRTWDELDARAALLAGHLRACGLAPGDRVAVGLRNGVAFVEVLFALVKAGLTPVNLNVRYRAAEMRHLLVDSGAQGMVVSAAMAPVALEAAAGTAAVRVGVVVPDGSGDGCDLPGYADVLAAAAPLPRTPRSAEDLLILYTGGTTGRPKGTVWPHGELMGIAAGDYRRRGETPPETLADARRIARRIGRSAERPVTVPASPLMHGTGLFAALGALAVGGECALLAGPSFSAAELWETVQRRRVTEIVIIGDVFCAPMVAELDRAAAAGDPYDLSSLRMVRSAGMRWSAESKRALLEHADIALVDVIASSEGGPYGVATTVRGDDPVTARFTLAPGARVLTEDGRDVVPGSGEIGLLAAPGRMSQGYLDDPTASATTFRMIDGVRYVVPGDRATLAADGSLILLGRSSGVINSGGEKIDAEEVEQVLVRHPAVADAVVVAVPDPRWGQTPNALVTLRPGTTATEEELIAHVRESLASYKKPSRVLFVPEIMRTPVGKPDRRWAGEFAARTPPITGTV</sequence>
<keyword evidence="4" id="KW-1185">Reference proteome</keyword>
<evidence type="ECO:0000259" key="2">
    <source>
        <dbReference type="Pfam" id="PF13193"/>
    </source>
</evidence>
<feature type="domain" description="AMP-dependent synthetase/ligase" evidence="1">
    <location>
        <begin position="16"/>
        <end position="394"/>
    </location>
</feature>
<evidence type="ECO:0000313" key="3">
    <source>
        <dbReference type="EMBL" id="SHK68494.1"/>
    </source>
</evidence>
<feature type="domain" description="AMP-binding enzyme C-terminal" evidence="2">
    <location>
        <begin position="449"/>
        <end position="524"/>
    </location>
</feature>
<dbReference type="RefSeq" id="WP_073457576.1">
    <property type="nucleotide sequence ID" value="NZ_FRAP01000010.1"/>
</dbReference>
<dbReference type="InterPro" id="IPR050237">
    <property type="entry name" value="ATP-dep_AMP-bd_enzyme"/>
</dbReference>
<dbReference type="PANTHER" id="PTHR43767:SF1">
    <property type="entry name" value="NONRIBOSOMAL PEPTIDE SYNTHASE PES1 (EUROFUNG)-RELATED"/>
    <property type="match status" value="1"/>
</dbReference>
<dbReference type="AlphaFoldDB" id="A0A1M6UGZ4"/>
<dbReference type="Proteomes" id="UP000184363">
    <property type="component" value="Unassembled WGS sequence"/>
</dbReference>
<dbReference type="Gene3D" id="3.40.50.12780">
    <property type="entry name" value="N-terminal domain of ligase-like"/>
    <property type="match status" value="1"/>
</dbReference>
<dbReference type="EMBL" id="FRAP01000010">
    <property type="protein sequence ID" value="SHK68494.1"/>
    <property type="molecule type" value="Genomic_DNA"/>
</dbReference>
<proteinExistence type="predicted"/>
<dbReference type="SUPFAM" id="SSF56801">
    <property type="entry name" value="Acetyl-CoA synthetase-like"/>
    <property type="match status" value="1"/>
</dbReference>
<evidence type="ECO:0000313" key="4">
    <source>
        <dbReference type="Proteomes" id="UP000184363"/>
    </source>
</evidence>
<dbReference type="GO" id="GO:0016878">
    <property type="term" value="F:acid-thiol ligase activity"/>
    <property type="evidence" value="ECO:0007669"/>
    <property type="project" value="UniProtKB-ARBA"/>
</dbReference>
<dbReference type="InterPro" id="IPR042099">
    <property type="entry name" value="ANL_N_sf"/>
</dbReference>
<organism evidence="3 4">
    <name type="scientific">Pseudonocardia thermophila</name>
    <dbReference type="NCBI Taxonomy" id="1848"/>
    <lineage>
        <taxon>Bacteria</taxon>
        <taxon>Bacillati</taxon>
        <taxon>Actinomycetota</taxon>
        <taxon>Actinomycetes</taxon>
        <taxon>Pseudonocardiales</taxon>
        <taxon>Pseudonocardiaceae</taxon>
        <taxon>Pseudonocardia</taxon>
    </lineage>
</organism>
<dbReference type="STRING" id="1848.SAMN05443637_11069"/>
<dbReference type="InterPro" id="IPR000873">
    <property type="entry name" value="AMP-dep_synth/lig_dom"/>
</dbReference>
<dbReference type="InterPro" id="IPR045851">
    <property type="entry name" value="AMP-bd_C_sf"/>
</dbReference>
<dbReference type="PANTHER" id="PTHR43767">
    <property type="entry name" value="LONG-CHAIN-FATTY-ACID--COA LIGASE"/>
    <property type="match status" value="1"/>
</dbReference>
<dbReference type="OrthoDB" id="3443462at2"/>
<reference evidence="3 4" key="1">
    <citation type="submission" date="2016-11" db="EMBL/GenBank/DDBJ databases">
        <authorList>
            <person name="Jaros S."/>
            <person name="Januszkiewicz K."/>
            <person name="Wedrychowicz H."/>
        </authorList>
    </citation>
    <scope>NUCLEOTIDE SEQUENCE [LARGE SCALE GENOMIC DNA]</scope>
    <source>
        <strain evidence="3 4">DSM 43832</strain>
    </source>
</reference>
<protein>
    <submittedName>
        <fullName evidence="3">Fatty-acyl-CoA synthase</fullName>
    </submittedName>
</protein>
<dbReference type="InterPro" id="IPR020845">
    <property type="entry name" value="AMP-binding_CS"/>
</dbReference>
<gene>
    <name evidence="3" type="ORF">SAMN05443637_11069</name>
</gene>
<dbReference type="Pfam" id="PF13193">
    <property type="entry name" value="AMP-binding_C"/>
    <property type="match status" value="1"/>
</dbReference>
<dbReference type="PROSITE" id="PS00455">
    <property type="entry name" value="AMP_BINDING"/>
    <property type="match status" value="1"/>
</dbReference>
<dbReference type="InterPro" id="IPR025110">
    <property type="entry name" value="AMP-bd_C"/>
</dbReference>
<name>A0A1M6UGZ4_PSETH</name>
<accession>A0A1M6UGZ4</accession>